<name>A0A059F7B8_9PROT</name>
<accession>A0A059F7B8</accession>
<reference evidence="2 3" key="1">
    <citation type="journal article" date="2014" name="Antonie Van Leeuwenhoek">
        <title>Hyphomonas beringensis sp. nov. and Hyphomonas chukchiensis sp. nov., isolated from surface seawater of the Bering Sea and Chukchi Sea.</title>
        <authorList>
            <person name="Li C."/>
            <person name="Lai Q."/>
            <person name="Li G."/>
            <person name="Dong C."/>
            <person name="Wang J."/>
            <person name="Liao Y."/>
            <person name="Shao Z."/>
        </authorList>
    </citation>
    <scope>NUCLEOTIDE SEQUENCE [LARGE SCALE GENOMIC DNA]</scope>
    <source>
        <strain evidence="2 3">VP2</strain>
    </source>
</reference>
<dbReference type="AlphaFoldDB" id="A0A059F7B8"/>
<dbReference type="OrthoDB" id="7618758at2"/>
<evidence type="ECO:0000256" key="1">
    <source>
        <dbReference type="SAM" id="Phobius"/>
    </source>
</evidence>
<dbReference type="PATRIC" id="fig|1280952.3.peg.3144"/>
<dbReference type="Gene3D" id="1.10.287.1490">
    <property type="match status" value="1"/>
</dbReference>
<gene>
    <name evidence="2" type="ORF">HJA_15714</name>
</gene>
<comment type="caution">
    <text evidence="2">The sequence shown here is derived from an EMBL/GenBank/DDBJ whole genome shotgun (WGS) entry which is preliminary data.</text>
</comment>
<protein>
    <submittedName>
        <fullName evidence="2">Uncharacterized protein</fullName>
    </submittedName>
</protein>
<evidence type="ECO:0000313" key="3">
    <source>
        <dbReference type="Proteomes" id="UP000024816"/>
    </source>
</evidence>
<organism evidence="2 3">
    <name type="scientific">Hyphomonas jannaschiana VP2</name>
    <dbReference type="NCBI Taxonomy" id="1280952"/>
    <lineage>
        <taxon>Bacteria</taxon>
        <taxon>Pseudomonadati</taxon>
        <taxon>Pseudomonadota</taxon>
        <taxon>Alphaproteobacteria</taxon>
        <taxon>Hyphomonadales</taxon>
        <taxon>Hyphomonadaceae</taxon>
        <taxon>Hyphomonas</taxon>
    </lineage>
</organism>
<dbReference type="EMBL" id="ARYJ01000014">
    <property type="protein sequence ID" value="KCZ86433.1"/>
    <property type="molecule type" value="Genomic_DNA"/>
</dbReference>
<dbReference type="STRING" id="1280952.HJA_15714"/>
<sequence>MTVPTVQSSDNSDMQVFQSVPTHDDMMALSHQLKEAKRGQARLLIMVIFLAGVLVAAVVALFMVFSNTDAKLAEADQKLATQTAELEKMETQVSNRDQVIAQQQATIASYAGFQSIVQLQQQSKALEKDIADLLAQPSRANAPRRLRELPENVEWLDDVITSLTERRDALAELKSDVEAWPPVPAPVRPD</sequence>
<feature type="transmembrane region" description="Helical" evidence="1">
    <location>
        <begin position="43"/>
        <end position="65"/>
    </location>
</feature>
<dbReference type="RefSeq" id="WP_035583986.1">
    <property type="nucleotide sequence ID" value="NZ_ARYJ01000014.1"/>
</dbReference>
<keyword evidence="1" id="KW-0472">Membrane</keyword>
<evidence type="ECO:0000313" key="2">
    <source>
        <dbReference type="EMBL" id="KCZ86433.1"/>
    </source>
</evidence>
<proteinExistence type="predicted"/>
<keyword evidence="3" id="KW-1185">Reference proteome</keyword>
<keyword evidence="1" id="KW-0812">Transmembrane</keyword>
<keyword evidence="1" id="KW-1133">Transmembrane helix</keyword>
<dbReference type="Proteomes" id="UP000024816">
    <property type="component" value="Unassembled WGS sequence"/>
</dbReference>